<dbReference type="InterPro" id="IPR000490">
    <property type="entry name" value="Glyco_hydro_17"/>
</dbReference>
<keyword evidence="3" id="KW-0134">Cell wall</keyword>
<dbReference type="EMBL" id="CCBN010000002">
    <property type="protein sequence ID" value="CDO52124.1"/>
    <property type="molecule type" value="Genomic_DNA"/>
</dbReference>
<gene>
    <name evidence="16" type="ORF">BN980_GECA02s06181g</name>
</gene>
<reference evidence="16" key="1">
    <citation type="submission" date="2014-03" db="EMBL/GenBank/DDBJ databases">
        <authorList>
            <person name="Casaregola S."/>
        </authorList>
    </citation>
    <scope>NUCLEOTIDE SEQUENCE [LARGE SCALE GENOMIC DNA]</scope>
    <source>
        <strain evidence="16">CLIB 918</strain>
    </source>
</reference>
<evidence type="ECO:0000256" key="1">
    <source>
        <dbReference type="ARBA" id="ARBA00004191"/>
    </source>
</evidence>
<evidence type="ECO:0000256" key="6">
    <source>
        <dbReference type="ARBA" id="ARBA00022801"/>
    </source>
</evidence>
<dbReference type="InterPro" id="IPR017853">
    <property type="entry name" value="GH"/>
</dbReference>
<evidence type="ECO:0000313" key="16">
    <source>
        <dbReference type="EMBL" id="CDO52124.1"/>
    </source>
</evidence>
<dbReference type="OrthoDB" id="1293114at2759"/>
<dbReference type="Pfam" id="PF00332">
    <property type="entry name" value="Glyco_hydro_17"/>
    <property type="match status" value="1"/>
</dbReference>
<proteinExistence type="inferred from homology"/>
<dbReference type="EC" id="3.2.1.58" evidence="11"/>
<dbReference type="PANTHER" id="PTHR16631">
    <property type="entry name" value="GLUCAN 1,3-BETA-GLUCOSIDASE"/>
    <property type="match status" value="1"/>
</dbReference>
<feature type="signal peptide" evidence="15">
    <location>
        <begin position="1"/>
        <end position="18"/>
    </location>
</feature>
<dbReference type="GO" id="GO:0005975">
    <property type="term" value="P:carbohydrate metabolic process"/>
    <property type="evidence" value="ECO:0007669"/>
    <property type="project" value="InterPro"/>
</dbReference>
<dbReference type="PROSITE" id="PS00587">
    <property type="entry name" value="GLYCOSYL_HYDROL_F17"/>
    <property type="match status" value="1"/>
</dbReference>
<evidence type="ECO:0000256" key="3">
    <source>
        <dbReference type="ARBA" id="ARBA00022512"/>
    </source>
</evidence>
<evidence type="ECO:0000256" key="8">
    <source>
        <dbReference type="ARBA" id="ARBA00023295"/>
    </source>
</evidence>
<comment type="catalytic activity">
    <reaction evidence="10">
        <text>Successive hydrolysis of beta-D-glucose units from the non-reducing ends of (1-&gt;3)-beta-D-glucans, releasing alpha-glucose.</text>
        <dbReference type="EC" id="3.2.1.58"/>
    </reaction>
</comment>
<evidence type="ECO:0000256" key="10">
    <source>
        <dbReference type="ARBA" id="ARBA00036824"/>
    </source>
</evidence>
<keyword evidence="6 14" id="KW-0378">Hydrolase</keyword>
<keyword evidence="9" id="KW-0961">Cell wall biogenesis/degradation</keyword>
<dbReference type="Proteomes" id="UP000242525">
    <property type="component" value="Unassembled WGS sequence"/>
</dbReference>
<dbReference type="AlphaFoldDB" id="A0A0J9X4U5"/>
<accession>A0A0J9X4U5</accession>
<keyword evidence="5 15" id="KW-0732">Signal</keyword>
<dbReference type="GO" id="GO:0042973">
    <property type="term" value="F:glucan endo-1,3-beta-D-glucosidase activity"/>
    <property type="evidence" value="ECO:0007669"/>
    <property type="project" value="TreeGrafter"/>
</dbReference>
<dbReference type="PANTHER" id="PTHR16631:SF26">
    <property type="entry name" value="GLUCAN 1,3-BETA-GLUCOSIDASE"/>
    <property type="match status" value="1"/>
</dbReference>
<name>A0A0J9X4U5_GEOCN</name>
<evidence type="ECO:0000256" key="11">
    <source>
        <dbReference type="ARBA" id="ARBA00038929"/>
    </source>
</evidence>
<keyword evidence="7" id="KW-0325">Glycoprotein</keyword>
<dbReference type="STRING" id="1173061.A0A0J9X4U5"/>
<evidence type="ECO:0000313" key="17">
    <source>
        <dbReference type="Proteomes" id="UP000242525"/>
    </source>
</evidence>
<evidence type="ECO:0000256" key="7">
    <source>
        <dbReference type="ARBA" id="ARBA00023180"/>
    </source>
</evidence>
<dbReference type="SUPFAM" id="SSF51445">
    <property type="entry name" value="(Trans)glycosidases"/>
    <property type="match status" value="1"/>
</dbReference>
<feature type="chain" id="PRO_5005325625" description="glucan 1,3-beta-glucosidase" evidence="15">
    <location>
        <begin position="19"/>
        <end position="308"/>
    </location>
</feature>
<evidence type="ECO:0000256" key="4">
    <source>
        <dbReference type="ARBA" id="ARBA00022525"/>
    </source>
</evidence>
<evidence type="ECO:0000256" key="13">
    <source>
        <dbReference type="RuleBase" id="RU004335"/>
    </source>
</evidence>
<comment type="similarity">
    <text evidence="2 13">Belongs to the glycosyl hydrolase 17 family.</text>
</comment>
<organism evidence="16 17">
    <name type="scientific">Geotrichum candidum</name>
    <name type="common">Oospora lactis</name>
    <name type="synonym">Dipodascus geotrichum</name>
    <dbReference type="NCBI Taxonomy" id="1173061"/>
    <lineage>
        <taxon>Eukaryota</taxon>
        <taxon>Fungi</taxon>
        <taxon>Dikarya</taxon>
        <taxon>Ascomycota</taxon>
        <taxon>Saccharomycotina</taxon>
        <taxon>Dipodascomycetes</taxon>
        <taxon>Dipodascales</taxon>
        <taxon>Dipodascaceae</taxon>
        <taxon>Geotrichum</taxon>
    </lineage>
</organism>
<keyword evidence="8 14" id="KW-0326">Glycosidase</keyword>
<evidence type="ECO:0000256" key="14">
    <source>
        <dbReference type="RuleBase" id="RU004336"/>
    </source>
</evidence>
<dbReference type="GO" id="GO:0004338">
    <property type="term" value="F:glucan exo-1,3-beta-glucosidase activity"/>
    <property type="evidence" value="ECO:0007669"/>
    <property type="project" value="UniProtKB-EC"/>
</dbReference>
<comment type="caution">
    <text evidence="16">The sequence shown here is derived from an EMBL/GenBank/DDBJ whole genome shotgun (WGS) entry which is preliminary data.</text>
</comment>
<evidence type="ECO:0000256" key="5">
    <source>
        <dbReference type="ARBA" id="ARBA00022729"/>
    </source>
</evidence>
<protein>
    <recommendedName>
        <fullName evidence="11">glucan 1,3-beta-glucosidase</fullName>
        <ecNumber evidence="11">3.2.1.58</ecNumber>
    </recommendedName>
    <alternativeName>
        <fullName evidence="12">Exo-1,3-beta-glucanase</fullName>
    </alternativeName>
</protein>
<keyword evidence="17" id="KW-1185">Reference proteome</keyword>
<sequence>MKFFTAASAISMLTAVNAMGNLGFNLGVKRNSDGQCKEVADFKRDFEEMSPYTNIVRVYAASDCNTLANFGPALEQTNFKAFLGVWPNDDAHFAAEKEALQTYLPGISVDNVVAFTVGSEALYREDMTASELADKITDIKNFVSNIKDKDGKSFGSVPVGTADSWNVLVDGGSAPVIKASDILLSNAFSYWQGQTQANSSYSFFDDIMQALQTVQSVKGSTDIQFWVGETGWPTSGENFEISEPSVENAAYFWQNAVCAIRAWGINTLVFEAYDESWKPDTSGIGGVEKYWGVLNDDGTSKYDLNCKF</sequence>
<evidence type="ECO:0000256" key="2">
    <source>
        <dbReference type="ARBA" id="ARBA00008773"/>
    </source>
</evidence>
<dbReference type="GO" id="GO:0009986">
    <property type="term" value="C:cell surface"/>
    <property type="evidence" value="ECO:0007669"/>
    <property type="project" value="TreeGrafter"/>
</dbReference>
<keyword evidence="4" id="KW-0964">Secreted</keyword>
<dbReference type="GO" id="GO:0031505">
    <property type="term" value="P:fungal-type cell wall organization"/>
    <property type="evidence" value="ECO:0007669"/>
    <property type="project" value="UniProtKB-ARBA"/>
</dbReference>
<dbReference type="InterPro" id="IPR050732">
    <property type="entry name" value="Beta-glucan_modifiers"/>
</dbReference>
<dbReference type="FunFam" id="3.20.20.80:FF:000105">
    <property type="entry name" value="Glucan 1,3-beta-glucosidase"/>
    <property type="match status" value="1"/>
</dbReference>
<evidence type="ECO:0000256" key="15">
    <source>
        <dbReference type="SAM" id="SignalP"/>
    </source>
</evidence>
<dbReference type="Gene3D" id="3.20.20.80">
    <property type="entry name" value="Glycosidases"/>
    <property type="match status" value="1"/>
</dbReference>
<comment type="subcellular location">
    <subcellularLocation>
        <location evidence="1">Secreted</location>
        <location evidence="1">Cell wall</location>
    </subcellularLocation>
</comment>
<dbReference type="GO" id="GO:0009277">
    <property type="term" value="C:fungal-type cell wall"/>
    <property type="evidence" value="ECO:0007669"/>
    <property type="project" value="TreeGrafter"/>
</dbReference>
<dbReference type="GO" id="GO:0005576">
    <property type="term" value="C:extracellular region"/>
    <property type="evidence" value="ECO:0007669"/>
    <property type="project" value="TreeGrafter"/>
</dbReference>
<evidence type="ECO:0000256" key="12">
    <source>
        <dbReference type="ARBA" id="ARBA00041761"/>
    </source>
</evidence>
<evidence type="ECO:0000256" key="9">
    <source>
        <dbReference type="ARBA" id="ARBA00023316"/>
    </source>
</evidence>